<dbReference type="AlphaFoldDB" id="A0A6I8MIX5"/>
<dbReference type="SUPFAM" id="SSF52507">
    <property type="entry name" value="Homo-oligomeric flavin-containing Cys decarboxylases, HFCD"/>
    <property type="match status" value="1"/>
</dbReference>
<evidence type="ECO:0000259" key="1">
    <source>
        <dbReference type="Pfam" id="PF02441"/>
    </source>
</evidence>
<organism evidence="2 3">
    <name type="scientific">Corynebacterium rouxii</name>
    <dbReference type="NCBI Taxonomy" id="2719119"/>
    <lineage>
        <taxon>Bacteria</taxon>
        <taxon>Bacillati</taxon>
        <taxon>Actinomycetota</taxon>
        <taxon>Actinomycetes</taxon>
        <taxon>Mycobacteriales</taxon>
        <taxon>Corynebacteriaceae</taxon>
        <taxon>Corynebacterium</taxon>
    </lineage>
</organism>
<dbReference type="EMBL" id="LR738855">
    <property type="protein sequence ID" value="VZH86419.1"/>
    <property type="molecule type" value="Genomic_DNA"/>
</dbReference>
<name>A0A6I8MIX5_9CORY</name>
<dbReference type="InterPro" id="IPR003382">
    <property type="entry name" value="Flavoprotein"/>
</dbReference>
<protein>
    <submittedName>
        <fullName evidence="2">Phosphopantothenoylcysteine synthase</fullName>
    </submittedName>
</protein>
<dbReference type="RefSeq" id="WP_155874403.1">
    <property type="nucleotide sequence ID" value="NZ_CP168248.1"/>
</dbReference>
<evidence type="ECO:0000313" key="3">
    <source>
        <dbReference type="Proteomes" id="UP000423525"/>
    </source>
</evidence>
<dbReference type="Gene3D" id="3.40.50.1950">
    <property type="entry name" value="Flavin prenyltransferase-like"/>
    <property type="match status" value="1"/>
</dbReference>
<reference evidence="2 3" key="1">
    <citation type="submission" date="2019-11" db="EMBL/GenBank/DDBJ databases">
        <authorList>
            <person name="Brisse S."/>
        </authorList>
    </citation>
    <scope>NUCLEOTIDE SEQUENCE [LARGE SCALE GENOMIC DNA]</scope>
    <source>
        <strain evidence="2">FRC0190</strain>
    </source>
</reference>
<evidence type="ECO:0000313" key="2">
    <source>
        <dbReference type="EMBL" id="VZH86419.1"/>
    </source>
</evidence>
<dbReference type="GO" id="GO:0003824">
    <property type="term" value="F:catalytic activity"/>
    <property type="evidence" value="ECO:0007669"/>
    <property type="project" value="InterPro"/>
</dbReference>
<feature type="domain" description="Flavoprotein" evidence="1">
    <location>
        <begin position="1"/>
        <end position="138"/>
    </location>
</feature>
<dbReference type="KEGG" id="crf:FRC0190_02329"/>
<dbReference type="InterPro" id="IPR036551">
    <property type="entry name" value="Flavin_trans-like"/>
</dbReference>
<accession>A0A6I8MIX5</accession>
<dbReference type="Proteomes" id="UP000423525">
    <property type="component" value="Chromosome"/>
</dbReference>
<gene>
    <name evidence="2" type="ORF">FRC0190_02329</name>
</gene>
<proteinExistence type="predicted"/>
<sequence length="188" mass="20409">MNISWLVTGALSSASIPGIIYQLKELNNDLDISPYISSSAEKIVSLTLMNALSGKKSHVDKWPLEPEVKPLHVAIENSSDIFIIAPASLAFLTRFTSFDCSTPFTLALQCTKKPILIAPCIPPGAIDSPAYINVMKKLSLWRNLELLDPVATLSVGSKGEESFGFGTATRLISFVIDNTSEMKNDSSF</sequence>
<dbReference type="Pfam" id="PF02441">
    <property type="entry name" value="Flavoprotein"/>
    <property type="match status" value="1"/>
</dbReference>